<dbReference type="CDD" id="cd00075">
    <property type="entry name" value="HATPase"/>
    <property type="match status" value="1"/>
</dbReference>
<dbReference type="AlphaFoldDB" id="A0A934KAJ7"/>
<keyword evidence="4" id="KW-0808">Transferase</keyword>
<dbReference type="CDD" id="cd00082">
    <property type="entry name" value="HisKA"/>
    <property type="match status" value="1"/>
</dbReference>
<dbReference type="InterPro" id="IPR036097">
    <property type="entry name" value="HisK_dim/P_sf"/>
</dbReference>
<proteinExistence type="predicted"/>
<reference evidence="9" key="1">
    <citation type="submission" date="2020-10" db="EMBL/GenBank/DDBJ databases">
        <title>Ca. Dormibacterota MAGs.</title>
        <authorList>
            <person name="Montgomery K."/>
        </authorList>
    </citation>
    <scope>NUCLEOTIDE SEQUENCE [LARGE SCALE GENOMIC DNA]</scope>
    <source>
        <strain evidence="9">SC8812_S17_10</strain>
    </source>
</reference>
<evidence type="ECO:0000256" key="3">
    <source>
        <dbReference type="ARBA" id="ARBA00022553"/>
    </source>
</evidence>
<evidence type="ECO:0000256" key="7">
    <source>
        <dbReference type="SAM" id="Phobius"/>
    </source>
</evidence>
<dbReference type="EC" id="2.7.13.3" evidence="2"/>
<dbReference type="PROSITE" id="PS50109">
    <property type="entry name" value="HIS_KIN"/>
    <property type="match status" value="1"/>
</dbReference>
<evidence type="ECO:0000256" key="4">
    <source>
        <dbReference type="ARBA" id="ARBA00022679"/>
    </source>
</evidence>
<dbReference type="PANTHER" id="PTHR43547">
    <property type="entry name" value="TWO-COMPONENT HISTIDINE KINASE"/>
    <property type="match status" value="1"/>
</dbReference>
<dbReference type="EMBL" id="JAEKNR010000120">
    <property type="protein sequence ID" value="MBJ7598680.1"/>
    <property type="molecule type" value="Genomic_DNA"/>
</dbReference>
<dbReference type="Gene3D" id="1.10.287.130">
    <property type="match status" value="1"/>
</dbReference>
<feature type="transmembrane region" description="Helical" evidence="7">
    <location>
        <begin position="94"/>
        <end position="114"/>
    </location>
</feature>
<dbReference type="SMART" id="SM00388">
    <property type="entry name" value="HisKA"/>
    <property type="match status" value="1"/>
</dbReference>
<keyword evidence="7" id="KW-0812">Transmembrane</keyword>
<dbReference type="Proteomes" id="UP000612893">
    <property type="component" value="Unassembled WGS sequence"/>
</dbReference>
<gene>
    <name evidence="9" type="ORF">JF922_11430</name>
</gene>
<evidence type="ECO:0000313" key="10">
    <source>
        <dbReference type="Proteomes" id="UP000612893"/>
    </source>
</evidence>
<keyword evidence="3" id="KW-0597">Phosphoprotein</keyword>
<dbReference type="PRINTS" id="PR00344">
    <property type="entry name" value="BCTRLSENSOR"/>
</dbReference>
<dbReference type="FunFam" id="3.30.565.10:FF:000006">
    <property type="entry name" value="Sensor histidine kinase WalK"/>
    <property type="match status" value="1"/>
</dbReference>
<accession>A0A934KAJ7</accession>
<keyword evidence="10" id="KW-1185">Reference proteome</keyword>
<keyword evidence="7" id="KW-0472">Membrane</keyword>
<dbReference type="InterPro" id="IPR003661">
    <property type="entry name" value="HisK_dim/P_dom"/>
</dbReference>
<organism evidence="9 10">
    <name type="scientific">Candidatus Nephthysia bennettiae</name>
    <dbReference type="NCBI Taxonomy" id="3127016"/>
    <lineage>
        <taxon>Bacteria</taxon>
        <taxon>Bacillati</taxon>
        <taxon>Candidatus Dormiibacterota</taxon>
        <taxon>Candidatus Dormibacteria</taxon>
        <taxon>Candidatus Dormibacterales</taxon>
        <taxon>Candidatus Dormibacteraceae</taxon>
        <taxon>Candidatus Nephthysia</taxon>
    </lineage>
</organism>
<evidence type="ECO:0000256" key="1">
    <source>
        <dbReference type="ARBA" id="ARBA00000085"/>
    </source>
</evidence>
<keyword evidence="7" id="KW-1133">Transmembrane helix</keyword>
<dbReference type="GO" id="GO:0000155">
    <property type="term" value="F:phosphorelay sensor kinase activity"/>
    <property type="evidence" value="ECO:0007669"/>
    <property type="project" value="InterPro"/>
</dbReference>
<comment type="catalytic activity">
    <reaction evidence="1">
        <text>ATP + protein L-histidine = ADP + protein N-phospho-L-histidine.</text>
        <dbReference type="EC" id="2.7.13.3"/>
    </reaction>
</comment>
<dbReference type="InterPro" id="IPR005467">
    <property type="entry name" value="His_kinase_dom"/>
</dbReference>
<evidence type="ECO:0000256" key="2">
    <source>
        <dbReference type="ARBA" id="ARBA00012438"/>
    </source>
</evidence>
<dbReference type="InterPro" id="IPR004358">
    <property type="entry name" value="Sig_transdc_His_kin-like_C"/>
</dbReference>
<protein>
    <recommendedName>
        <fullName evidence="2">histidine kinase</fullName>
        <ecNumber evidence="2">2.7.13.3</ecNumber>
    </recommendedName>
</protein>
<sequence length="452" mass="47584">MAVGLPVLAVAGLAAYELAMPARFDEVGRVITVLALALGVAAADQWPVKLATGRKFSLGGVPSVAALLLMPNALAPAAIAVARLVGELTYSRRLGAAAYVAGASGLAALVASLIASPVAAPGDPAWLVRALASSVVFMVVSLGFAGISTALQRGEPLGPTLARTYSASWEPALAGVGAGGSLAVLLLTAPLSAFLFLALLPMLNRMHRSLETELKAREELHSVLQAQRRFLTDVSHNVSNPLSTIRANLSLLKHGRLNSAAASALTDATAECDRLMELFRRLLTLAETDEGLPLKKCRVELATMAGELVRLYAPTADRRRIELRTEAEGWPAVDADENLLRQAAANLVENALRYSPQGHSVLIRVATQDRQAMLEVVDHGPGIPPEQIRRIFERFHHGPQGRGGLGLAIAQSVVERHGGSIQVESEPGAGSRFRILLPAAQPASRAPAHAVS</sequence>
<dbReference type="InterPro" id="IPR003594">
    <property type="entry name" value="HATPase_dom"/>
</dbReference>
<dbReference type="InterPro" id="IPR036890">
    <property type="entry name" value="HATPase_C_sf"/>
</dbReference>
<evidence type="ECO:0000256" key="6">
    <source>
        <dbReference type="ARBA" id="ARBA00023012"/>
    </source>
</evidence>
<feature type="transmembrane region" description="Helical" evidence="7">
    <location>
        <begin position="60"/>
        <end position="82"/>
    </location>
</feature>
<feature type="transmembrane region" description="Helical" evidence="7">
    <location>
        <begin position="172"/>
        <end position="200"/>
    </location>
</feature>
<dbReference type="Pfam" id="PF02518">
    <property type="entry name" value="HATPase_c"/>
    <property type="match status" value="1"/>
</dbReference>
<keyword evidence="6" id="KW-0902">Two-component regulatory system</keyword>
<keyword evidence="5 9" id="KW-0418">Kinase</keyword>
<feature type="domain" description="Histidine kinase" evidence="8">
    <location>
        <begin position="233"/>
        <end position="441"/>
    </location>
</feature>
<evidence type="ECO:0000259" key="8">
    <source>
        <dbReference type="PROSITE" id="PS50109"/>
    </source>
</evidence>
<dbReference type="SMART" id="SM00387">
    <property type="entry name" value="HATPase_c"/>
    <property type="match status" value="1"/>
</dbReference>
<name>A0A934KAJ7_9BACT</name>
<evidence type="ECO:0000313" key="9">
    <source>
        <dbReference type="EMBL" id="MBJ7598680.1"/>
    </source>
</evidence>
<dbReference type="PANTHER" id="PTHR43547:SF2">
    <property type="entry name" value="HYBRID SIGNAL TRANSDUCTION HISTIDINE KINASE C"/>
    <property type="match status" value="1"/>
</dbReference>
<dbReference type="SUPFAM" id="SSF47384">
    <property type="entry name" value="Homodimeric domain of signal transducing histidine kinase"/>
    <property type="match status" value="1"/>
</dbReference>
<comment type="caution">
    <text evidence="9">The sequence shown here is derived from an EMBL/GenBank/DDBJ whole genome shotgun (WGS) entry which is preliminary data.</text>
</comment>
<dbReference type="Pfam" id="PF00512">
    <property type="entry name" value="HisKA"/>
    <property type="match status" value="1"/>
</dbReference>
<evidence type="ECO:0000256" key="5">
    <source>
        <dbReference type="ARBA" id="ARBA00022777"/>
    </source>
</evidence>
<dbReference type="SUPFAM" id="SSF55874">
    <property type="entry name" value="ATPase domain of HSP90 chaperone/DNA topoisomerase II/histidine kinase"/>
    <property type="match status" value="1"/>
</dbReference>
<dbReference type="Gene3D" id="3.30.565.10">
    <property type="entry name" value="Histidine kinase-like ATPase, C-terminal domain"/>
    <property type="match status" value="1"/>
</dbReference>
<dbReference type="RefSeq" id="WP_338201885.1">
    <property type="nucleotide sequence ID" value="NZ_JAEKNR010000120.1"/>
</dbReference>
<feature type="transmembrane region" description="Helical" evidence="7">
    <location>
        <begin position="126"/>
        <end position="152"/>
    </location>
</feature>